<feature type="region of interest" description="Disordered" evidence="1">
    <location>
        <begin position="156"/>
        <end position="178"/>
    </location>
</feature>
<accession>A0A448SP73</accession>
<reference evidence="2 3" key="1">
    <citation type="submission" date="2018-12" db="EMBL/GenBank/DDBJ databases">
        <authorList>
            <consortium name="Pathogen Informatics"/>
        </authorList>
    </citation>
    <scope>NUCLEOTIDE SEQUENCE [LARGE SCALE GENOMIC DNA]</scope>
    <source>
        <strain evidence="2 3">NCTC13193</strain>
    </source>
</reference>
<sequence length="178" mass="19961">MAALKSEVKAFIIQSLACFDTPSKVAESVKSEFGLTVSRQQVESHDPTKAAGKTLAQKWVKIFYATRERFQTEISDIAIANKAYRLRVLDRMATSTEKQRNFGMTAQLMEQAAKEVGDVYTNRQQQPVSEQDKQKKSLEFDRAKLANEKLQAEIDNLKKGSGNEPIIIHNSLKPPGSE</sequence>
<organism evidence="2 3">
    <name type="scientific">Serratia fonticola</name>
    <dbReference type="NCBI Taxonomy" id="47917"/>
    <lineage>
        <taxon>Bacteria</taxon>
        <taxon>Pseudomonadati</taxon>
        <taxon>Pseudomonadota</taxon>
        <taxon>Gammaproteobacteria</taxon>
        <taxon>Enterobacterales</taxon>
        <taxon>Yersiniaceae</taxon>
        <taxon>Serratia</taxon>
    </lineage>
</organism>
<gene>
    <name evidence="2" type="ORF">NCTC13193_02681</name>
</gene>
<evidence type="ECO:0000256" key="1">
    <source>
        <dbReference type="SAM" id="MobiDB-lite"/>
    </source>
</evidence>
<dbReference type="EMBL" id="LR134492">
    <property type="protein sequence ID" value="VEI69495.1"/>
    <property type="molecule type" value="Genomic_DNA"/>
</dbReference>
<name>A0A448SP73_SERFO</name>
<dbReference type="Pfam" id="PF10045">
    <property type="entry name" value="DUF2280"/>
    <property type="match status" value="1"/>
</dbReference>
<protein>
    <submittedName>
        <fullName evidence="2">Uncharacterized conserved protein</fullName>
    </submittedName>
</protein>
<evidence type="ECO:0000313" key="3">
    <source>
        <dbReference type="Proteomes" id="UP000270487"/>
    </source>
</evidence>
<evidence type="ECO:0000313" key="2">
    <source>
        <dbReference type="EMBL" id="VEI69495.1"/>
    </source>
</evidence>
<dbReference type="AlphaFoldDB" id="A0A448SP73"/>
<proteinExistence type="predicted"/>
<dbReference type="Proteomes" id="UP000270487">
    <property type="component" value="Chromosome"/>
</dbReference>
<dbReference type="InterPro" id="IPR018738">
    <property type="entry name" value="DUF2280"/>
</dbReference>